<keyword evidence="4" id="KW-1185">Reference proteome</keyword>
<dbReference type="Proteomes" id="UP000189674">
    <property type="component" value="Chromosome"/>
</dbReference>
<keyword evidence="2" id="KW-0732">Signal</keyword>
<accession>A0A1U9NP47</accession>
<evidence type="ECO:0000256" key="2">
    <source>
        <dbReference type="SAM" id="SignalP"/>
    </source>
</evidence>
<proteinExistence type="predicted"/>
<name>A0A1U9NP47_9BACT</name>
<reference evidence="4" key="1">
    <citation type="submission" date="2017-02" db="EMBL/GenBank/DDBJ databases">
        <title>Comparative genomics and description of representatives of a novel lineage of planctomycetes thriving in anoxic sediments.</title>
        <authorList>
            <person name="Spring S."/>
            <person name="Bunk B."/>
            <person name="Sproer C."/>
        </authorList>
    </citation>
    <scope>NUCLEOTIDE SEQUENCE [LARGE SCALE GENOMIC DNA]</scope>
    <source>
        <strain evidence="4">ST-NAGAB-D1</strain>
    </source>
</reference>
<dbReference type="RefSeq" id="WP_146663073.1">
    <property type="nucleotide sequence ID" value="NZ_CP019791.1"/>
</dbReference>
<feature type="signal peptide" evidence="2">
    <location>
        <begin position="1"/>
        <end position="21"/>
    </location>
</feature>
<gene>
    <name evidence="3" type="ORF">STSP2_02569</name>
</gene>
<dbReference type="KEGG" id="alus:STSP2_02569"/>
<evidence type="ECO:0000313" key="4">
    <source>
        <dbReference type="Proteomes" id="UP000189674"/>
    </source>
</evidence>
<sequence precursor="true">MKNIRISIVIVCVAAIFVSFASVTRAAETQEIDALIQRAGTSAADLSSSDREIISEFVSDSIDELVSAQNGSEMIAVRTGISTRMLSDKNSKYRLAFSDILEENLLDAVNYVSSWEAGERKKQIQTNLIILAARLQSPQLVDFAVNMLSQDDIVIRYWAVKSLTGDRLVKMLNDPITADKNITDKILTALNGYIGPNTTAEVLAVISRFAADLEAPATNDMLLKIVDVRMRDYEDWTVDYEKADAEILAVLAGEAQNLSGSQKARFLGAFAQLYSYTIQRYILGQDLLDKENENYLIATMAEVEQKILPKLLGRPQDSIRKALDRGNLTELKQEHDRLFGSTGRKGLLEYDNTLDYGTDKAGQKLSGPRTLSPPPVPDLGAESENA</sequence>
<evidence type="ECO:0000256" key="1">
    <source>
        <dbReference type="SAM" id="MobiDB-lite"/>
    </source>
</evidence>
<dbReference type="STRING" id="1936003.STSP2_02569"/>
<dbReference type="AlphaFoldDB" id="A0A1U9NP47"/>
<feature type="chain" id="PRO_5012572549" description="HEAT repeat domain-containing protein" evidence="2">
    <location>
        <begin position="22"/>
        <end position="386"/>
    </location>
</feature>
<dbReference type="EMBL" id="CP019791">
    <property type="protein sequence ID" value="AQT69380.1"/>
    <property type="molecule type" value="Genomic_DNA"/>
</dbReference>
<feature type="region of interest" description="Disordered" evidence="1">
    <location>
        <begin position="358"/>
        <end position="386"/>
    </location>
</feature>
<evidence type="ECO:0000313" key="3">
    <source>
        <dbReference type="EMBL" id="AQT69380.1"/>
    </source>
</evidence>
<organism evidence="3 4">
    <name type="scientific">Anaerohalosphaera lusitana</name>
    <dbReference type="NCBI Taxonomy" id="1936003"/>
    <lineage>
        <taxon>Bacteria</taxon>
        <taxon>Pseudomonadati</taxon>
        <taxon>Planctomycetota</taxon>
        <taxon>Phycisphaerae</taxon>
        <taxon>Sedimentisphaerales</taxon>
        <taxon>Anaerohalosphaeraceae</taxon>
        <taxon>Anaerohalosphaera</taxon>
    </lineage>
</organism>
<protein>
    <recommendedName>
        <fullName evidence="5">HEAT repeat domain-containing protein</fullName>
    </recommendedName>
</protein>
<evidence type="ECO:0008006" key="5">
    <source>
        <dbReference type="Google" id="ProtNLM"/>
    </source>
</evidence>